<proteinExistence type="predicted"/>
<evidence type="ECO:0000313" key="2">
    <source>
        <dbReference type="Proteomes" id="UP000054477"/>
    </source>
</evidence>
<evidence type="ECO:0000313" key="1">
    <source>
        <dbReference type="EMBL" id="KIJ92341.1"/>
    </source>
</evidence>
<reference evidence="1 2" key="1">
    <citation type="submission" date="2014-04" db="EMBL/GenBank/DDBJ databases">
        <authorList>
            <consortium name="DOE Joint Genome Institute"/>
            <person name="Kuo A."/>
            <person name="Kohler A."/>
            <person name="Nagy L.G."/>
            <person name="Floudas D."/>
            <person name="Copeland A."/>
            <person name="Barry K.W."/>
            <person name="Cichocki N."/>
            <person name="Veneault-Fourrey C."/>
            <person name="LaButti K."/>
            <person name="Lindquist E.A."/>
            <person name="Lipzen A."/>
            <person name="Lundell T."/>
            <person name="Morin E."/>
            <person name="Murat C."/>
            <person name="Sun H."/>
            <person name="Tunlid A."/>
            <person name="Henrissat B."/>
            <person name="Grigoriev I.V."/>
            <person name="Hibbett D.S."/>
            <person name="Martin F."/>
            <person name="Nordberg H.P."/>
            <person name="Cantor M.N."/>
            <person name="Hua S.X."/>
        </authorList>
    </citation>
    <scope>NUCLEOTIDE SEQUENCE [LARGE SCALE GENOMIC DNA]</scope>
    <source>
        <strain evidence="1 2">LaAM-08-1</strain>
    </source>
</reference>
<keyword evidence="2" id="KW-1185">Reference proteome</keyword>
<dbReference type="AlphaFoldDB" id="A0A0C9X3U9"/>
<sequence length="92" mass="10422">MRNPFNCLCNLQSFEEKLISVDRLLPNTDHTNPPMKAYREAAAMRCVDRDVVIEVCEDIGDGCGVKTQCLVYRRTSAVPRHGDSRIESVDNH</sequence>
<organism evidence="1 2">
    <name type="scientific">Laccaria amethystina LaAM-08-1</name>
    <dbReference type="NCBI Taxonomy" id="1095629"/>
    <lineage>
        <taxon>Eukaryota</taxon>
        <taxon>Fungi</taxon>
        <taxon>Dikarya</taxon>
        <taxon>Basidiomycota</taxon>
        <taxon>Agaricomycotina</taxon>
        <taxon>Agaricomycetes</taxon>
        <taxon>Agaricomycetidae</taxon>
        <taxon>Agaricales</taxon>
        <taxon>Agaricineae</taxon>
        <taxon>Hydnangiaceae</taxon>
        <taxon>Laccaria</taxon>
    </lineage>
</organism>
<reference evidence="2" key="2">
    <citation type="submission" date="2015-01" db="EMBL/GenBank/DDBJ databases">
        <title>Evolutionary Origins and Diversification of the Mycorrhizal Mutualists.</title>
        <authorList>
            <consortium name="DOE Joint Genome Institute"/>
            <consortium name="Mycorrhizal Genomics Consortium"/>
            <person name="Kohler A."/>
            <person name="Kuo A."/>
            <person name="Nagy L.G."/>
            <person name="Floudas D."/>
            <person name="Copeland A."/>
            <person name="Barry K.W."/>
            <person name="Cichocki N."/>
            <person name="Veneault-Fourrey C."/>
            <person name="LaButti K."/>
            <person name="Lindquist E.A."/>
            <person name="Lipzen A."/>
            <person name="Lundell T."/>
            <person name="Morin E."/>
            <person name="Murat C."/>
            <person name="Riley R."/>
            <person name="Ohm R."/>
            <person name="Sun H."/>
            <person name="Tunlid A."/>
            <person name="Henrissat B."/>
            <person name="Grigoriev I.V."/>
            <person name="Hibbett D.S."/>
            <person name="Martin F."/>
        </authorList>
    </citation>
    <scope>NUCLEOTIDE SEQUENCE [LARGE SCALE GENOMIC DNA]</scope>
    <source>
        <strain evidence="2">LaAM-08-1</strain>
    </source>
</reference>
<dbReference type="Proteomes" id="UP000054477">
    <property type="component" value="Unassembled WGS sequence"/>
</dbReference>
<protein>
    <submittedName>
        <fullName evidence="1">Uncharacterized protein</fullName>
    </submittedName>
</protein>
<gene>
    <name evidence="1" type="ORF">K443DRAFT_685312</name>
</gene>
<name>A0A0C9X3U9_9AGAR</name>
<dbReference type="EMBL" id="KN838917">
    <property type="protein sequence ID" value="KIJ92341.1"/>
    <property type="molecule type" value="Genomic_DNA"/>
</dbReference>
<dbReference type="HOGENOM" id="CLU_2413588_0_0_1"/>
<accession>A0A0C9X3U9</accession>